<reference evidence="2 3" key="1">
    <citation type="submission" date="2023-03" db="EMBL/GenBank/DDBJ databases">
        <title>Bacillus Genome Sequencing.</title>
        <authorList>
            <person name="Dunlap C."/>
        </authorList>
    </citation>
    <scope>NUCLEOTIDE SEQUENCE [LARGE SCALE GENOMIC DNA]</scope>
    <source>
        <strain evidence="2 3">BD-525</strain>
    </source>
</reference>
<evidence type="ECO:0000313" key="3">
    <source>
        <dbReference type="Proteomes" id="UP001344632"/>
    </source>
</evidence>
<feature type="domain" description="Siphovirus-type tail component C-terminal" evidence="1">
    <location>
        <begin position="91"/>
        <end position="155"/>
    </location>
</feature>
<protein>
    <recommendedName>
        <fullName evidence="1">Siphovirus-type tail component C-terminal domain-containing protein</fullName>
    </recommendedName>
</protein>
<proteinExistence type="predicted"/>
<dbReference type="RefSeq" id="WP_326089694.1">
    <property type="nucleotide sequence ID" value="NZ_JARLKZ010000015.1"/>
</dbReference>
<dbReference type="Gene3D" id="2.60.120.860">
    <property type="match status" value="1"/>
</dbReference>
<evidence type="ECO:0000259" key="1">
    <source>
        <dbReference type="Pfam" id="PF22768"/>
    </source>
</evidence>
<dbReference type="Proteomes" id="UP001344632">
    <property type="component" value="Unassembled WGS sequence"/>
</dbReference>
<sequence length="172" mass="19619">MFGGPFNRMPFNRSLTIEALFSVTFESTTELEAQLNLEMPLSASFEVLTEFASDMTREISFGALFESSTELLSEMIRERLFTSTFESITEFTANLKLYHIDMIEFVGSFAPGDRIFIDSGKFKITQNGLNVSDLYNGDFFDLNLGTNNLTYTDSETGRQVLIRITHEDKFLY</sequence>
<accession>A0ABU6GQH9</accession>
<keyword evidence="3" id="KW-1185">Reference proteome</keyword>
<dbReference type="InterPro" id="IPR054738">
    <property type="entry name" value="Siphovirus-type_tail_C"/>
</dbReference>
<evidence type="ECO:0000313" key="2">
    <source>
        <dbReference type="EMBL" id="MEC0241971.1"/>
    </source>
</evidence>
<gene>
    <name evidence="2" type="ORF">P4H66_19395</name>
</gene>
<organism evidence="2 3">
    <name type="scientific">Paenibacillus dokdonensis</name>
    <dbReference type="NCBI Taxonomy" id="2567944"/>
    <lineage>
        <taxon>Bacteria</taxon>
        <taxon>Bacillati</taxon>
        <taxon>Bacillota</taxon>
        <taxon>Bacilli</taxon>
        <taxon>Bacillales</taxon>
        <taxon>Paenibacillaceae</taxon>
        <taxon>Paenibacillus</taxon>
    </lineage>
</organism>
<name>A0ABU6GQH9_9BACL</name>
<dbReference type="EMBL" id="JARLKZ010000015">
    <property type="protein sequence ID" value="MEC0241971.1"/>
    <property type="molecule type" value="Genomic_DNA"/>
</dbReference>
<comment type="caution">
    <text evidence="2">The sequence shown here is derived from an EMBL/GenBank/DDBJ whole genome shotgun (WGS) entry which is preliminary data.</text>
</comment>
<dbReference type="Pfam" id="PF22768">
    <property type="entry name" value="SPP1_Dit"/>
    <property type="match status" value="1"/>
</dbReference>